<dbReference type="Pfam" id="PF10009">
    <property type="entry name" value="DUF2252"/>
    <property type="match status" value="1"/>
</dbReference>
<reference evidence="1 2" key="1">
    <citation type="submission" date="2023-07" db="EMBL/GenBank/DDBJ databases">
        <authorList>
            <person name="Peeters C."/>
        </authorList>
    </citation>
    <scope>NUCLEOTIDE SEQUENCE [LARGE SCALE GENOMIC DNA]</scope>
    <source>
        <strain evidence="1 2">LMG 18091</strain>
    </source>
</reference>
<comment type="caution">
    <text evidence="1">The sequence shown here is derived from an EMBL/GenBank/DDBJ whole genome shotgun (WGS) entry which is preliminary data.</text>
</comment>
<name>A0AAD2BAL3_9RALS</name>
<dbReference type="PANTHER" id="PTHR39441:SF1">
    <property type="entry name" value="DUF2252 DOMAIN-CONTAINING PROTEIN"/>
    <property type="match status" value="1"/>
</dbReference>
<dbReference type="Proteomes" id="UP001189915">
    <property type="component" value="Unassembled WGS sequence"/>
</dbReference>
<proteinExistence type="predicted"/>
<dbReference type="InterPro" id="IPR018721">
    <property type="entry name" value="DUF2252"/>
</dbReference>
<dbReference type="PANTHER" id="PTHR39441">
    <property type="entry name" value="DUF2252 DOMAIN-CONTAINING PROTEIN"/>
    <property type="match status" value="1"/>
</dbReference>
<sequence>MRFGASINQIKRAKFSTSMAQRKSSRSVVSPKNRAPVLTRLRQSKMTRSTHAYVRGSTVRFYEWLSEVQPHTFPEGPIIWICGDCHVGNLGPVGDASGATHIQIRDMDQTVLGNPAHDLIRLGVSLATAARGSDLPGIVTARMVEALMAGYLHGIDPDAAAHLPPRPASVRTAMKAATARTWKELAKDRLDGTSPTIPLGRHFWPLSREERRELKQLVSQHEVLALVARLYEMPGEASVSIVDAAYWVKGCSSLGQRRYAVLLAVDQDRGPRYRLIDIKEAGKAAAPSARAGDMPRINGERVVTGARRLSPDLGDRMAWGRMLGSSFFMRELQPQDMKLSVDKLEHKDATVLAAYLGNVVGLAHGSQMPRDVAMAWHRELEARHGRSINAPFWLWSSIVDLLGLHERQYLEHCRAWAD</sequence>
<protein>
    <recommendedName>
        <fullName evidence="3">DUF2252 domain-containing protein</fullName>
    </recommendedName>
</protein>
<organism evidence="1 2">
    <name type="scientific">Ralstonia wenshanensis</name>
    <dbReference type="NCBI Taxonomy" id="2842456"/>
    <lineage>
        <taxon>Bacteria</taxon>
        <taxon>Pseudomonadati</taxon>
        <taxon>Pseudomonadota</taxon>
        <taxon>Betaproteobacteria</taxon>
        <taxon>Burkholderiales</taxon>
        <taxon>Burkholderiaceae</taxon>
        <taxon>Ralstonia</taxon>
    </lineage>
</organism>
<gene>
    <name evidence="1" type="ORF">LMG18091_04696</name>
</gene>
<evidence type="ECO:0000313" key="1">
    <source>
        <dbReference type="EMBL" id="CAJ0706385.1"/>
    </source>
</evidence>
<dbReference type="AlphaFoldDB" id="A0AAD2BAL3"/>
<keyword evidence="2" id="KW-1185">Reference proteome</keyword>
<dbReference type="EMBL" id="CATWAF010000009">
    <property type="protein sequence ID" value="CAJ0706385.1"/>
    <property type="molecule type" value="Genomic_DNA"/>
</dbReference>
<dbReference type="InterPro" id="IPR011009">
    <property type="entry name" value="Kinase-like_dom_sf"/>
</dbReference>
<evidence type="ECO:0000313" key="2">
    <source>
        <dbReference type="Proteomes" id="UP001189915"/>
    </source>
</evidence>
<evidence type="ECO:0008006" key="3">
    <source>
        <dbReference type="Google" id="ProtNLM"/>
    </source>
</evidence>
<dbReference type="SUPFAM" id="SSF56112">
    <property type="entry name" value="Protein kinase-like (PK-like)"/>
    <property type="match status" value="1"/>
</dbReference>
<accession>A0AAD2BAL3</accession>